<protein>
    <recommendedName>
        <fullName evidence="3">Short-chain dehydrogenase</fullName>
    </recommendedName>
</protein>
<dbReference type="PANTHER" id="PTHR42879">
    <property type="entry name" value="3-OXOACYL-(ACYL-CARRIER-PROTEIN) REDUCTASE"/>
    <property type="match status" value="1"/>
</dbReference>
<accession>A0A382WV35</accession>
<reference evidence="2" key="1">
    <citation type="submission" date="2018-05" db="EMBL/GenBank/DDBJ databases">
        <authorList>
            <person name="Lanie J.A."/>
            <person name="Ng W.-L."/>
            <person name="Kazmierczak K.M."/>
            <person name="Andrzejewski T.M."/>
            <person name="Davidsen T.M."/>
            <person name="Wayne K.J."/>
            <person name="Tettelin H."/>
            <person name="Glass J.I."/>
            <person name="Rusch D."/>
            <person name="Podicherti R."/>
            <person name="Tsui H.-C.T."/>
            <person name="Winkler M.E."/>
        </authorList>
    </citation>
    <scope>NUCLEOTIDE SEQUENCE</scope>
</reference>
<evidence type="ECO:0000313" key="2">
    <source>
        <dbReference type="EMBL" id="SVD62469.1"/>
    </source>
</evidence>
<dbReference type="EMBL" id="UINC01162619">
    <property type="protein sequence ID" value="SVD62469.1"/>
    <property type="molecule type" value="Genomic_DNA"/>
</dbReference>
<dbReference type="InterPro" id="IPR002347">
    <property type="entry name" value="SDR_fam"/>
</dbReference>
<gene>
    <name evidence="2" type="ORF">METZ01_LOCUS415323</name>
</gene>
<dbReference type="PRINTS" id="PR00081">
    <property type="entry name" value="GDHRDH"/>
</dbReference>
<organism evidence="2">
    <name type="scientific">marine metagenome</name>
    <dbReference type="NCBI Taxonomy" id="408172"/>
    <lineage>
        <taxon>unclassified sequences</taxon>
        <taxon>metagenomes</taxon>
        <taxon>ecological metagenomes</taxon>
    </lineage>
</organism>
<dbReference type="FunFam" id="3.40.50.720:FF:000084">
    <property type="entry name" value="Short-chain dehydrogenase reductase"/>
    <property type="match status" value="1"/>
</dbReference>
<dbReference type="PANTHER" id="PTHR42879:SF6">
    <property type="entry name" value="NADPH-DEPENDENT REDUCTASE BACG"/>
    <property type="match status" value="1"/>
</dbReference>
<evidence type="ECO:0008006" key="3">
    <source>
        <dbReference type="Google" id="ProtNLM"/>
    </source>
</evidence>
<proteinExistence type="inferred from homology"/>
<sequence length="262" mass="27823">MDLGLKDKRAIVTGGNRGIGRCCALALARENARVCITARNQELLDQAVEEIHRVGGEGHAISADLTHPESCEQVVQGAADAFGGIDILINCAGAAGSGDVLTLSTETIDRGLGLKSFGYLRMAQLVIPYMKQNRWGRIVNIAGSAGTSPARNNMPTSLANITILNMTRALSDAVSEHGILVNTICPGLTNTQRARDMQRARADTEGRDVEEVIGELGRNLPARRIAEPEEVADVAAFMASEPCSYVFGSSIYMDGGGRRGTP</sequence>
<dbReference type="SUPFAM" id="SSF51735">
    <property type="entry name" value="NAD(P)-binding Rossmann-fold domains"/>
    <property type="match status" value="1"/>
</dbReference>
<dbReference type="InterPro" id="IPR036291">
    <property type="entry name" value="NAD(P)-bd_dom_sf"/>
</dbReference>
<evidence type="ECO:0000256" key="1">
    <source>
        <dbReference type="ARBA" id="ARBA00006484"/>
    </source>
</evidence>
<dbReference type="Pfam" id="PF13561">
    <property type="entry name" value="adh_short_C2"/>
    <property type="match status" value="1"/>
</dbReference>
<dbReference type="InterPro" id="IPR050259">
    <property type="entry name" value="SDR"/>
</dbReference>
<name>A0A382WV35_9ZZZZ</name>
<dbReference type="Gene3D" id="3.40.50.720">
    <property type="entry name" value="NAD(P)-binding Rossmann-like Domain"/>
    <property type="match status" value="1"/>
</dbReference>
<dbReference type="AlphaFoldDB" id="A0A382WV35"/>
<comment type="similarity">
    <text evidence="1">Belongs to the short-chain dehydrogenases/reductases (SDR) family.</text>
</comment>